<dbReference type="RefSeq" id="WP_210896159.1">
    <property type="nucleotide sequence ID" value="NZ_CP071696.1"/>
</dbReference>
<feature type="transmembrane region" description="Helical" evidence="2">
    <location>
        <begin position="34"/>
        <end position="56"/>
    </location>
</feature>
<dbReference type="KEGG" id="aarc:G127AT_09040"/>
<name>A0A975FK37_9MICO</name>
<gene>
    <name evidence="3" type="ORF">G127AT_09040</name>
</gene>
<evidence type="ECO:0000256" key="2">
    <source>
        <dbReference type="SAM" id="Phobius"/>
    </source>
</evidence>
<evidence type="ECO:0000256" key="1">
    <source>
        <dbReference type="SAM" id="MobiDB-lite"/>
    </source>
</evidence>
<evidence type="ECO:0000313" key="4">
    <source>
        <dbReference type="Proteomes" id="UP000671914"/>
    </source>
</evidence>
<organism evidence="3 4">
    <name type="scientific">Agromyces archimandritae</name>
    <dbReference type="NCBI Taxonomy" id="2781962"/>
    <lineage>
        <taxon>Bacteria</taxon>
        <taxon>Bacillati</taxon>
        <taxon>Actinomycetota</taxon>
        <taxon>Actinomycetes</taxon>
        <taxon>Micrococcales</taxon>
        <taxon>Microbacteriaceae</taxon>
        <taxon>Agromyces</taxon>
    </lineage>
</organism>
<evidence type="ECO:0000313" key="3">
    <source>
        <dbReference type="EMBL" id="QTX03505.1"/>
    </source>
</evidence>
<keyword evidence="2" id="KW-0472">Membrane</keyword>
<feature type="region of interest" description="Disordered" evidence="1">
    <location>
        <begin position="1"/>
        <end position="26"/>
    </location>
</feature>
<proteinExistence type="predicted"/>
<sequence length="124" mass="12644">MSETTGQLNPPPSYSQPPTPPAAPATFPGKGLGIGGLVAAVFAPLVGLILSIIAFVQSKNAGYKNTPAFIGIILSIVLGIVYTVVIVLLFVLAFSLGNAAIEEACAQLGTGVWNLEDGTTLTCD</sequence>
<protein>
    <submittedName>
        <fullName evidence="3">DUF4190 domain-containing protein</fullName>
    </submittedName>
</protein>
<dbReference type="Proteomes" id="UP000671914">
    <property type="component" value="Chromosome"/>
</dbReference>
<keyword evidence="4" id="KW-1185">Reference proteome</keyword>
<dbReference type="AlphaFoldDB" id="A0A975FK37"/>
<accession>A0A975FK37</accession>
<reference evidence="3" key="1">
    <citation type="submission" date="2021-03" db="EMBL/GenBank/DDBJ databases">
        <title>Agromyces archimandritus sp. nov., isolated from the cockroach Archimandrita tessellata.</title>
        <authorList>
            <person name="Guzman J."/>
            <person name="Ortuzar M."/>
            <person name="Poehlein A."/>
            <person name="Daniel R."/>
            <person name="Trujillo M."/>
            <person name="Vilcinskas A."/>
        </authorList>
    </citation>
    <scope>NUCLEOTIDE SEQUENCE</scope>
    <source>
        <strain evidence="3">G127AT</strain>
    </source>
</reference>
<feature type="compositionally biased region" description="Pro residues" evidence="1">
    <location>
        <begin position="9"/>
        <end position="23"/>
    </location>
</feature>
<keyword evidence="2" id="KW-1133">Transmembrane helix</keyword>
<dbReference type="EMBL" id="CP071696">
    <property type="protein sequence ID" value="QTX03505.1"/>
    <property type="molecule type" value="Genomic_DNA"/>
</dbReference>
<feature type="transmembrane region" description="Helical" evidence="2">
    <location>
        <begin position="68"/>
        <end position="94"/>
    </location>
</feature>
<keyword evidence="2" id="KW-0812">Transmembrane</keyword>